<reference evidence="3 4" key="1">
    <citation type="submission" date="2015-07" db="EMBL/GenBank/DDBJ databases">
        <title>Genome analysis of myxobacterium Chondromyces crocatus Cm c5 reveals a high potential for natural compound synthesis and the genetic basis for the loss of fruiting body formation.</title>
        <authorList>
            <person name="Zaburannyi N."/>
            <person name="Bunk B."/>
            <person name="Maier J."/>
            <person name="Overmann J."/>
            <person name="Mueller R."/>
        </authorList>
    </citation>
    <scope>NUCLEOTIDE SEQUENCE [LARGE SCALE GENOMIC DNA]</scope>
    <source>
        <strain evidence="3 4">Cm c5</strain>
    </source>
</reference>
<dbReference type="GO" id="GO:0004553">
    <property type="term" value="F:hydrolase activity, hydrolyzing O-glycosyl compounds"/>
    <property type="evidence" value="ECO:0007669"/>
    <property type="project" value="InterPro"/>
</dbReference>
<evidence type="ECO:0000256" key="1">
    <source>
        <dbReference type="SAM" id="MobiDB-lite"/>
    </source>
</evidence>
<dbReference type="CDD" id="cd22785">
    <property type="entry name" value="DPBB_MltA-like"/>
    <property type="match status" value="1"/>
</dbReference>
<dbReference type="PROSITE" id="PS51257">
    <property type="entry name" value="PROKAR_LIPOPROTEIN"/>
    <property type="match status" value="1"/>
</dbReference>
<sequence length="300" mass="31254">MLQRALGAALRGALGVTLVGGCGLQGGSAWMEEGEGAAALARGGEGWVKAPPPRAPRLSSQVEGGRGVDGEGPEELEGERLVLREHGTARDGGPGGRGRGEPGERGDGEPEEGIFRNTYYDFPSEGVGAREATLFDGTCAPLAAVTRAFHDAVCVQGSGKLASGGTVSFAKRGCACADVCPRTGQKICYERLDPARFPHGRGAMGTAITPLRTVAVDSEVIPLGSPVFIPELVGLPFADGAKHDGCFLAEDRGIKVVGRQVDVFTGDPGMTQRWNTLFPSNRGVHVVPRDPRCAGLGRRK</sequence>
<feature type="region of interest" description="Disordered" evidence="1">
    <location>
        <begin position="45"/>
        <end position="113"/>
    </location>
</feature>
<feature type="domain" description="3D" evidence="2">
    <location>
        <begin position="212"/>
        <end position="266"/>
    </location>
</feature>
<dbReference type="EMBL" id="CP012159">
    <property type="protein sequence ID" value="AKT37755.1"/>
    <property type="molecule type" value="Genomic_DNA"/>
</dbReference>
<keyword evidence="4" id="KW-1185">Reference proteome</keyword>
<feature type="compositionally biased region" description="Basic and acidic residues" evidence="1">
    <location>
        <begin position="78"/>
        <end position="89"/>
    </location>
</feature>
<dbReference type="RefSeq" id="WP_156338390.1">
    <property type="nucleotide sequence ID" value="NZ_CP012159.1"/>
</dbReference>
<dbReference type="Pfam" id="PF06725">
    <property type="entry name" value="3D"/>
    <property type="match status" value="1"/>
</dbReference>
<dbReference type="InterPro" id="IPR010611">
    <property type="entry name" value="3D_dom"/>
</dbReference>
<dbReference type="GO" id="GO:0009254">
    <property type="term" value="P:peptidoglycan turnover"/>
    <property type="evidence" value="ECO:0007669"/>
    <property type="project" value="InterPro"/>
</dbReference>
<dbReference type="AlphaFoldDB" id="A0A0K1EA59"/>
<dbReference type="KEGG" id="ccro:CMC5_018970"/>
<dbReference type="InterPro" id="IPR036908">
    <property type="entry name" value="RlpA-like_sf"/>
</dbReference>
<dbReference type="SUPFAM" id="SSF50685">
    <property type="entry name" value="Barwin-like endoglucanases"/>
    <property type="match status" value="1"/>
</dbReference>
<dbReference type="STRING" id="52.CMC5_018970"/>
<dbReference type="GO" id="GO:0019867">
    <property type="term" value="C:outer membrane"/>
    <property type="evidence" value="ECO:0007669"/>
    <property type="project" value="InterPro"/>
</dbReference>
<dbReference type="Proteomes" id="UP000067626">
    <property type="component" value="Chromosome"/>
</dbReference>
<evidence type="ECO:0000259" key="2">
    <source>
        <dbReference type="Pfam" id="PF06725"/>
    </source>
</evidence>
<evidence type="ECO:0000313" key="4">
    <source>
        <dbReference type="Proteomes" id="UP000067626"/>
    </source>
</evidence>
<feature type="compositionally biased region" description="Basic and acidic residues" evidence="1">
    <location>
        <begin position="98"/>
        <end position="108"/>
    </location>
</feature>
<protein>
    <recommendedName>
        <fullName evidence="2">3D domain-containing protein</fullName>
    </recommendedName>
</protein>
<proteinExistence type="predicted"/>
<dbReference type="Gene3D" id="2.40.40.10">
    <property type="entry name" value="RlpA-like domain"/>
    <property type="match status" value="1"/>
</dbReference>
<gene>
    <name evidence="3" type="ORF">CMC5_018970</name>
</gene>
<evidence type="ECO:0000313" key="3">
    <source>
        <dbReference type="EMBL" id="AKT37755.1"/>
    </source>
</evidence>
<accession>A0A0K1EA59</accession>
<dbReference type="OrthoDB" id="9783686at2"/>
<organism evidence="3 4">
    <name type="scientific">Chondromyces crocatus</name>
    <dbReference type="NCBI Taxonomy" id="52"/>
    <lineage>
        <taxon>Bacteria</taxon>
        <taxon>Pseudomonadati</taxon>
        <taxon>Myxococcota</taxon>
        <taxon>Polyangia</taxon>
        <taxon>Polyangiales</taxon>
        <taxon>Polyangiaceae</taxon>
        <taxon>Chondromyces</taxon>
    </lineage>
</organism>
<name>A0A0K1EA59_CHOCO</name>